<dbReference type="AlphaFoldDB" id="A0A142BVR3"/>
<dbReference type="Gene3D" id="3.20.20.140">
    <property type="entry name" value="Metal-dependent hydrolases"/>
    <property type="match status" value="1"/>
</dbReference>
<protein>
    <recommendedName>
        <fullName evidence="2">PHP domain protein</fullName>
    </recommendedName>
</protein>
<evidence type="ECO:0008006" key="2">
    <source>
        <dbReference type="Google" id="ProtNLM"/>
    </source>
</evidence>
<accession>A0A142BVR3</accession>
<name>A0A142BVR3_9BACT</name>
<dbReference type="InterPro" id="IPR027417">
    <property type="entry name" value="P-loop_NTPase"/>
</dbReference>
<evidence type="ECO:0000313" key="1">
    <source>
        <dbReference type="EMBL" id="AMP42201.1"/>
    </source>
</evidence>
<dbReference type="SUPFAM" id="SSF89550">
    <property type="entry name" value="PHP domain-like"/>
    <property type="match status" value="1"/>
</dbReference>
<dbReference type="EMBL" id="KU736870">
    <property type="protein sequence ID" value="AMP42201.1"/>
    <property type="molecule type" value="Genomic_DNA"/>
</dbReference>
<sequence>MTNTIVEKPIKVDLHIHSAASSHKDGSKVSQNTAENLPVLIQRLEDQEVNLVSISDHDCFDYDLYRSFVSLASSSEVIEKVLPAVEFSVGYKVEGELRVVHIVTVFDDKDQDALKRLSEMLELVNGHPSYDCAECFSEKSYWEIIKKTGVDVVLIAHQKNSLGSKKPRVNDASSVGEELFNELVFLDYFEAYEYKNQKNELFNKTYNYSKEETEQIRFITGSDCHNWSCYPHVDSNDSSIPHPTYLKCLPTFRGLSLAVTDLGRIKTVPKFFNPAHSTLQELELVVSGTRVKVPLSKGINAIIGDNSIGKSLMLNALTGFRHVNASTKNGYNRYLAKIGVSIESKLEEGSYKFDGQGDIKDIFEGIRNGRTKASDILSRHFPEPVDNSAVLTAGKSQISLLCDSTRKAIEFSNAISSMPSFDIPTDQLDAPAESVSLTGSLRTPSPNKDQAVIDKAEEILASLDSMLLENRNALTPEDTEDIKEARKHLSGIVRRHKVVVGAIKLKKRIANAFSAAFSSTKTSVAKVITDRQQAVSSYNESIDAAATAIINAVEKKACVADFSFEFDPIPVVPKENPVGDLTFVSKLGVESLTPALLNSVLS</sequence>
<reference evidence="1" key="2">
    <citation type="submission" date="2016-02" db="EMBL/GenBank/DDBJ databases">
        <authorList>
            <person name="Wen L."/>
            <person name="He K."/>
            <person name="Yang H."/>
        </authorList>
    </citation>
    <scope>NUCLEOTIDE SEQUENCE</scope>
</reference>
<proteinExistence type="predicted"/>
<dbReference type="SUPFAM" id="SSF52540">
    <property type="entry name" value="P-loop containing nucleoside triphosphate hydrolases"/>
    <property type="match status" value="1"/>
</dbReference>
<reference evidence="1" key="1">
    <citation type="journal article" date="2016" name="Appl. Environ. Microbiol.">
        <title>Diversity of the Tetracycline Mobilome within a Chinese Pig Manure Sample.</title>
        <authorList>
            <person name="Leclercq S.O."/>
            <person name="Wang C."/>
            <person name="Zhu Y."/>
            <person name="Wu H."/>
            <person name="Du X."/>
            <person name="Liu Z."/>
            <person name="Feng J."/>
        </authorList>
    </citation>
    <scope>NUCLEOTIDE SEQUENCE</scope>
</reference>
<dbReference type="InterPro" id="IPR016195">
    <property type="entry name" value="Pol/histidinol_Pase-like"/>
</dbReference>
<organism evidence="1">
    <name type="scientific">uncultured bacterium IN-05</name>
    <dbReference type="NCBI Taxonomy" id="1805583"/>
    <lineage>
        <taxon>Bacteria</taxon>
        <taxon>environmental samples</taxon>
    </lineage>
</organism>
<feature type="non-terminal residue" evidence="1">
    <location>
        <position position="602"/>
    </location>
</feature>